<accession>A0ABS8V606</accession>
<dbReference type="Proteomes" id="UP000823775">
    <property type="component" value="Unassembled WGS sequence"/>
</dbReference>
<keyword evidence="3" id="KW-1185">Reference proteome</keyword>
<name>A0ABS8V606_DATST</name>
<gene>
    <name evidence="2" type="ORF">HAX54_029479</name>
</gene>
<evidence type="ECO:0000256" key="1">
    <source>
        <dbReference type="SAM" id="MobiDB-lite"/>
    </source>
</evidence>
<comment type="caution">
    <text evidence="2">The sequence shown here is derived from an EMBL/GenBank/DDBJ whole genome shotgun (WGS) entry which is preliminary data.</text>
</comment>
<reference evidence="2 3" key="1">
    <citation type="journal article" date="2021" name="BMC Genomics">
        <title>Datura genome reveals duplications of psychoactive alkaloid biosynthetic genes and high mutation rate following tissue culture.</title>
        <authorList>
            <person name="Rajewski A."/>
            <person name="Carter-House D."/>
            <person name="Stajich J."/>
            <person name="Litt A."/>
        </authorList>
    </citation>
    <scope>NUCLEOTIDE SEQUENCE [LARGE SCALE GENOMIC DNA]</scope>
    <source>
        <strain evidence="2">AR-01</strain>
    </source>
</reference>
<feature type="region of interest" description="Disordered" evidence="1">
    <location>
        <begin position="1"/>
        <end position="20"/>
    </location>
</feature>
<organism evidence="2 3">
    <name type="scientific">Datura stramonium</name>
    <name type="common">Jimsonweed</name>
    <name type="synonym">Common thornapple</name>
    <dbReference type="NCBI Taxonomy" id="4076"/>
    <lineage>
        <taxon>Eukaryota</taxon>
        <taxon>Viridiplantae</taxon>
        <taxon>Streptophyta</taxon>
        <taxon>Embryophyta</taxon>
        <taxon>Tracheophyta</taxon>
        <taxon>Spermatophyta</taxon>
        <taxon>Magnoliopsida</taxon>
        <taxon>eudicotyledons</taxon>
        <taxon>Gunneridae</taxon>
        <taxon>Pentapetalae</taxon>
        <taxon>asterids</taxon>
        <taxon>lamiids</taxon>
        <taxon>Solanales</taxon>
        <taxon>Solanaceae</taxon>
        <taxon>Solanoideae</taxon>
        <taxon>Datureae</taxon>
        <taxon>Datura</taxon>
    </lineage>
</organism>
<evidence type="ECO:0000313" key="3">
    <source>
        <dbReference type="Proteomes" id="UP000823775"/>
    </source>
</evidence>
<dbReference type="EMBL" id="JACEIK010003660">
    <property type="protein sequence ID" value="MCD9642596.1"/>
    <property type="molecule type" value="Genomic_DNA"/>
</dbReference>
<proteinExistence type="predicted"/>
<sequence>MQVSNLSSTTTSSSSSLNKDTTTFRCICGDMDLNTEKGQNHKRDTAKCNAKGCLVTVVHLAASTALITKSKAIKRL</sequence>
<protein>
    <submittedName>
        <fullName evidence="2">Uncharacterized protein</fullName>
    </submittedName>
</protein>
<evidence type="ECO:0000313" key="2">
    <source>
        <dbReference type="EMBL" id="MCD9642596.1"/>
    </source>
</evidence>